<dbReference type="PANTHER" id="PTHR48463:SF1">
    <property type="entry name" value="DUF223 DOMAIN-CONTAINING PROTEIN"/>
    <property type="match status" value="1"/>
</dbReference>
<accession>A0AAU9N4H9</accession>
<dbReference type="Proteomes" id="UP001157418">
    <property type="component" value="Unassembled WGS sequence"/>
</dbReference>
<gene>
    <name evidence="1" type="ORF">LVIROSA_LOCUS20294</name>
</gene>
<reference evidence="1 2" key="1">
    <citation type="submission" date="2022-01" db="EMBL/GenBank/DDBJ databases">
        <authorList>
            <person name="Xiong W."/>
            <person name="Schranz E."/>
        </authorList>
    </citation>
    <scope>NUCLEOTIDE SEQUENCE [LARGE SCALE GENOMIC DNA]</scope>
</reference>
<protein>
    <recommendedName>
        <fullName evidence="3">Replication protein A OB domain-containing protein</fullName>
    </recommendedName>
</protein>
<name>A0AAU9N4H9_9ASTR</name>
<dbReference type="PANTHER" id="PTHR48463">
    <property type="entry name" value="DUF223 DOMAIN-CONTAINING PROTEIN"/>
    <property type="match status" value="1"/>
</dbReference>
<evidence type="ECO:0008006" key="3">
    <source>
        <dbReference type="Google" id="ProtNLM"/>
    </source>
</evidence>
<dbReference type="Gene3D" id="2.40.50.140">
    <property type="entry name" value="Nucleic acid-binding proteins"/>
    <property type="match status" value="1"/>
</dbReference>
<keyword evidence="2" id="KW-1185">Reference proteome</keyword>
<comment type="caution">
    <text evidence="1">The sequence shown here is derived from an EMBL/GenBank/DDBJ whole genome shotgun (WGS) entry which is preliminary data.</text>
</comment>
<dbReference type="InterPro" id="IPR012340">
    <property type="entry name" value="NA-bd_OB-fold"/>
</dbReference>
<dbReference type="EMBL" id="CAKMRJ010003334">
    <property type="protein sequence ID" value="CAH1433717.1"/>
    <property type="molecule type" value="Genomic_DNA"/>
</dbReference>
<dbReference type="SUPFAM" id="SSF50249">
    <property type="entry name" value="Nucleic acid-binding proteins"/>
    <property type="match status" value="1"/>
</dbReference>
<organism evidence="1 2">
    <name type="scientific">Lactuca virosa</name>
    <dbReference type="NCBI Taxonomy" id="75947"/>
    <lineage>
        <taxon>Eukaryota</taxon>
        <taxon>Viridiplantae</taxon>
        <taxon>Streptophyta</taxon>
        <taxon>Embryophyta</taxon>
        <taxon>Tracheophyta</taxon>
        <taxon>Spermatophyta</taxon>
        <taxon>Magnoliopsida</taxon>
        <taxon>eudicotyledons</taxon>
        <taxon>Gunneridae</taxon>
        <taxon>Pentapetalae</taxon>
        <taxon>asterids</taxon>
        <taxon>campanulids</taxon>
        <taxon>Asterales</taxon>
        <taxon>Asteraceae</taxon>
        <taxon>Cichorioideae</taxon>
        <taxon>Cichorieae</taxon>
        <taxon>Lactucinae</taxon>
        <taxon>Lactuca</taxon>
    </lineage>
</organism>
<evidence type="ECO:0000313" key="1">
    <source>
        <dbReference type="EMBL" id="CAH1433717.1"/>
    </source>
</evidence>
<dbReference type="AlphaFoldDB" id="A0AAU9N4H9"/>
<evidence type="ECO:0000313" key="2">
    <source>
        <dbReference type="Proteomes" id="UP001157418"/>
    </source>
</evidence>
<sequence>MYPTVTLPNKLHTVDTTFSPFETWFIAVDKYEGSIQILGEKADQEHAETMLHISKCYAITDYTCSEPDQHQKVLQNTLHLNVGPASSIEEIADSEALPTTWFRFVSRQHLNEIVNKNNELPDFVSIFIKLRDCKKRDGEAYINLFVRDENRDEIMVTLWKECIDSPAKFDRRKITTSVAPVIIAITNVKVTTYPGVLKLNSTSATHVYVNPPVKEKVNLTERF</sequence>
<proteinExistence type="predicted"/>